<dbReference type="EC" id="2.1.1.354" evidence="2"/>
<feature type="compositionally biased region" description="Acidic residues" evidence="14">
    <location>
        <begin position="1099"/>
        <end position="1113"/>
    </location>
</feature>
<dbReference type="RefSeq" id="XP_018010966.1">
    <property type="nucleotide sequence ID" value="XM_018155477.2"/>
</dbReference>
<feature type="region of interest" description="Disordered" evidence="14">
    <location>
        <begin position="1379"/>
        <end position="1430"/>
    </location>
</feature>
<dbReference type="InterPro" id="IPR003616">
    <property type="entry name" value="Post-SET_dom"/>
</dbReference>
<dbReference type="PROSITE" id="PS50868">
    <property type="entry name" value="POST_SET"/>
    <property type="match status" value="1"/>
</dbReference>
<keyword evidence="17" id="KW-1185">Reference proteome</keyword>
<dbReference type="GO" id="GO:0140999">
    <property type="term" value="F:histone H3K4 trimethyltransferase activity"/>
    <property type="evidence" value="ECO:0007669"/>
    <property type="project" value="UniProtKB-EC"/>
</dbReference>
<feature type="domain" description="SET" evidence="15">
    <location>
        <begin position="1507"/>
        <end position="1624"/>
    </location>
</feature>
<evidence type="ECO:0000259" key="16">
    <source>
        <dbReference type="PROSITE" id="PS50868"/>
    </source>
</evidence>
<keyword evidence="4" id="KW-0808">Transferase</keyword>
<dbReference type="InterPro" id="IPR001214">
    <property type="entry name" value="SET_dom"/>
</dbReference>
<dbReference type="GO" id="GO:0048188">
    <property type="term" value="C:Set1C/COMPASS complex"/>
    <property type="evidence" value="ECO:0007669"/>
    <property type="project" value="InterPro"/>
</dbReference>
<feature type="compositionally biased region" description="Basic and acidic residues" evidence="14">
    <location>
        <begin position="236"/>
        <end position="266"/>
    </location>
</feature>
<dbReference type="InterPro" id="IPR044570">
    <property type="entry name" value="Set1-like"/>
</dbReference>
<dbReference type="InterPro" id="IPR024657">
    <property type="entry name" value="COMPASS_Set1_N-SET"/>
</dbReference>
<dbReference type="PANTHER" id="PTHR45814:SF2">
    <property type="entry name" value="HISTONE-LYSINE N-METHYLTRANSFERASE SETD1"/>
    <property type="match status" value="1"/>
</dbReference>
<feature type="region of interest" description="Disordered" evidence="14">
    <location>
        <begin position="578"/>
        <end position="802"/>
    </location>
</feature>
<evidence type="ECO:0000256" key="12">
    <source>
        <dbReference type="ARBA" id="ARBA00047583"/>
    </source>
</evidence>
<evidence type="ECO:0000256" key="14">
    <source>
        <dbReference type="SAM" id="MobiDB-lite"/>
    </source>
</evidence>
<evidence type="ECO:0000256" key="3">
    <source>
        <dbReference type="ARBA" id="ARBA00022603"/>
    </source>
</evidence>
<dbReference type="KEGG" id="hazt:108668292"/>
<dbReference type="SMART" id="SM00508">
    <property type="entry name" value="PostSET"/>
    <property type="match status" value="1"/>
</dbReference>
<feature type="compositionally biased region" description="Polar residues" evidence="14">
    <location>
        <begin position="267"/>
        <end position="283"/>
    </location>
</feature>
<dbReference type="PANTHER" id="PTHR45814">
    <property type="entry name" value="HISTONE-LYSINE N-METHYLTRANSFERASE SETD1"/>
    <property type="match status" value="1"/>
</dbReference>
<keyword evidence="10" id="KW-0539">Nucleus</keyword>
<feature type="compositionally biased region" description="Polar residues" evidence="14">
    <location>
        <begin position="1385"/>
        <end position="1394"/>
    </location>
</feature>
<evidence type="ECO:0000256" key="11">
    <source>
        <dbReference type="ARBA" id="ARBA00047571"/>
    </source>
</evidence>
<feature type="compositionally biased region" description="Basic and acidic residues" evidence="14">
    <location>
        <begin position="454"/>
        <end position="465"/>
    </location>
</feature>
<dbReference type="SUPFAM" id="SSF54928">
    <property type="entry name" value="RNA-binding domain, RBD"/>
    <property type="match status" value="1"/>
</dbReference>
<feature type="compositionally biased region" description="Basic and acidic residues" evidence="14">
    <location>
        <begin position="1151"/>
        <end position="1160"/>
    </location>
</feature>
<evidence type="ECO:0000256" key="9">
    <source>
        <dbReference type="ARBA" id="ARBA00023163"/>
    </source>
</evidence>
<dbReference type="PROSITE" id="PS50280">
    <property type="entry name" value="SET"/>
    <property type="match status" value="1"/>
</dbReference>
<dbReference type="OrthoDB" id="308383at2759"/>
<accession>A0A8B7NBP8</accession>
<evidence type="ECO:0000313" key="17">
    <source>
        <dbReference type="Proteomes" id="UP000694843"/>
    </source>
</evidence>
<feature type="compositionally biased region" description="Basic and acidic residues" evidence="14">
    <location>
        <begin position="362"/>
        <end position="439"/>
    </location>
</feature>
<feature type="compositionally biased region" description="Basic and acidic residues" evidence="14">
    <location>
        <begin position="653"/>
        <end position="664"/>
    </location>
</feature>
<evidence type="ECO:0000256" key="4">
    <source>
        <dbReference type="ARBA" id="ARBA00022679"/>
    </source>
</evidence>
<dbReference type="SUPFAM" id="SSF82199">
    <property type="entry name" value="SET domain"/>
    <property type="match status" value="1"/>
</dbReference>
<dbReference type="CDD" id="cd19169">
    <property type="entry name" value="SET_SETD1"/>
    <property type="match status" value="1"/>
</dbReference>
<feature type="compositionally biased region" description="Polar residues" evidence="14">
    <location>
        <begin position="1003"/>
        <end position="1013"/>
    </location>
</feature>
<sequence length="1646" mass="183733">MDRHNHGQQPPTSHRWNHQQQGSSHGSSQHPEPPLKRNYKLMADPLLGTGNTKTYRFEGVVEGQSMFPVLPVRDPRKPRLWISSETMDLPIPRFQIDSNYVCDPPPLEVTIFNVNDNIDKQFLYNEIVCKHQCGPVEELSIYSHEFLHKHLGVARLLFQDADAAQNCVAKFNDATLMGRKLHVFLDPFGKKCKARVAELSSALEEEAKKEEEAKEARKRPPPPPSKLNTPALTTSHIKESSSEDVVKHLRDGSVDSSRRHNKDEANHSLQQPLHPSHPHTIQNFAPPISAYPPPSATHPFSPHFIPHALPPRIPPAPPPRIPPAEPPMPHHFPDYPPYHDYRPPYTPLDGSKAPWGGYPHQDSAKDHYPPHKDQYTSKEPHPAHKDHYLLPKDHYPPPKDYPPSKDHYPPSKDVCPKDHYPPHPWEARFRDFQDQERTTRLNGTVSHLNYNQSHNHDPRKDRNDPIDDFSVSSKHVRNSHKTNGVKVKSPSEVSRLPAKSYTNNDNKASSVAAGLRNDIVDGISGAERVSDEESEDLEDERAQEEEEDHIDLDTRIAMLLQSKDGGMAASFLGLGLEEAADDQKKEEEEPSTAPADDTVKSVDAEIVVPKETNDGASQAKTVDEQKKSSKASSVAGVSDWESPSEDSASNDAIKSDASDADEKPLSAPPSPFISSEQYLLWFEKSRQLKREAREKDREENRERLKKMREKKAERRRRKKESEEAKERAARIEEAATQDDRMSMSSVSSEEGETSEATPFHPPPPTQQHPPAPPLPPPLSLPPLPPHPDQHHPAMGYTPGPIPHPPPPYSYPCPPHDMHHLPPHLSYGGYGPEHQQQAYSYYGDPYSEHPQPQQLQQKVPARHSAAYHQPTLNGVLAVVIEELMRILKKDFMKRMIEMTAFKTYEAWWDTNQSSHKRDQDQQPAGGVRGERSAPGVSTLASLFDKEGAGAFGGVDPLGIRGLGFRAAMPKMPSFRKIRKMKPPSPPRADEDSREAPSDDEANMSAGSSAPTSTMAKKASGKARLESTSSSDADASASEADDDGKKSGADKPKRQHKSRRKWADTVLTSSDESDAKSSDNEEAAHERAEQEDVKSKSSASSDDEAAPDEDDESSSEESSSSVSSSEAATSSESSDDEELQSTEIETLVGDESEAAKVAEAEIRSSLLRRSATPQTEERAATPLPPASVHSDDAFGDHSDNDVPDEPMDQDLIVVDDDSTPATAGAKLLSSPSAASSEVKGEESAAASDKAAQEDKSLITDIFDLRHPVLSEHSYCSLKIPDVTCLTPPDEDKEDVRLEKVKEKAAPVVVLEREKLEAVLPPKEKPPVQPVGFRQRSDMEEYNIMVDFLNHGVDQEDIEMLKSCYERLLVADNHPWLNDTHWVDHPPTRSTFPSITASPVRKKRKQSQLQQQPEELPEHKTGSARTEGIYKVDSKQKQQHKFTFHKELASTKPAVAVQSLAERESSKVKATQTSVSREVRSFQRRLLTAFGNEATESELLKFNQLKFRKKQLKFGKSRIHDWGLFAMEPIAADEMVIEYVGQTIRSIMADLREVNYEKMGIGSSYLFRIDVENIIDATKCGNLARFINHSCNPNCYAKIVNLENRKKIVIYSKQPIQCGEEITYDYKFPIEDEKIVCLCGAPQCKGTLN</sequence>
<comment type="catalytic activity">
    <reaction evidence="11">
        <text>L-lysyl(4)-[histone H3] + 3 S-adenosyl-L-methionine = N(6),N(6),N(6)-trimethyl-L-lysyl(4)-[histone H3] + 3 S-adenosyl-L-homocysteine + 3 H(+)</text>
        <dbReference type="Rhea" id="RHEA:60260"/>
        <dbReference type="Rhea" id="RHEA-COMP:15537"/>
        <dbReference type="Rhea" id="RHEA-COMP:15547"/>
        <dbReference type="ChEBI" id="CHEBI:15378"/>
        <dbReference type="ChEBI" id="CHEBI:29969"/>
        <dbReference type="ChEBI" id="CHEBI:57856"/>
        <dbReference type="ChEBI" id="CHEBI:59789"/>
        <dbReference type="ChEBI" id="CHEBI:61961"/>
        <dbReference type="EC" id="2.1.1.354"/>
    </reaction>
</comment>
<feature type="compositionally biased region" description="Basic and acidic residues" evidence="14">
    <location>
        <begin position="1041"/>
        <end position="1050"/>
    </location>
</feature>
<dbReference type="Gene3D" id="2.170.270.10">
    <property type="entry name" value="SET domain"/>
    <property type="match status" value="1"/>
</dbReference>
<feature type="compositionally biased region" description="Basic and acidic residues" evidence="14">
    <location>
        <begin position="719"/>
        <end position="741"/>
    </location>
</feature>
<feature type="region of interest" description="Disordered" evidence="14">
    <location>
        <begin position="207"/>
        <end position="299"/>
    </location>
</feature>
<feature type="compositionally biased region" description="Polar residues" evidence="14">
    <location>
        <begin position="440"/>
        <end position="453"/>
    </location>
</feature>
<evidence type="ECO:0000259" key="15">
    <source>
        <dbReference type="PROSITE" id="PS50280"/>
    </source>
</evidence>
<evidence type="ECO:0000256" key="13">
    <source>
        <dbReference type="ARBA" id="ARBA00049129"/>
    </source>
</evidence>
<dbReference type="InterPro" id="IPR046341">
    <property type="entry name" value="SET_dom_sf"/>
</dbReference>
<name>A0A8B7NBP8_HYAAZ</name>
<comment type="catalytic activity">
    <reaction evidence="12">
        <text>N(6)-methyl-L-lysyl(4)-[histone H3] + S-adenosyl-L-methionine = N(6),N(6)-dimethyl-L-lysyl(4)-[histone H3] + S-adenosyl-L-homocysteine + H(+)</text>
        <dbReference type="Rhea" id="RHEA:60268"/>
        <dbReference type="Rhea" id="RHEA-COMP:15540"/>
        <dbReference type="Rhea" id="RHEA-COMP:15543"/>
        <dbReference type="ChEBI" id="CHEBI:15378"/>
        <dbReference type="ChEBI" id="CHEBI:57856"/>
        <dbReference type="ChEBI" id="CHEBI:59789"/>
        <dbReference type="ChEBI" id="CHEBI:61929"/>
        <dbReference type="ChEBI" id="CHEBI:61976"/>
    </reaction>
</comment>
<feature type="domain" description="Post-SET" evidence="16">
    <location>
        <begin position="1630"/>
        <end position="1646"/>
    </location>
</feature>
<keyword evidence="8" id="KW-0805">Transcription regulation</keyword>
<feature type="compositionally biased region" description="Basic and acidic residues" evidence="14">
    <location>
        <begin position="1071"/>
        <end position="1093"/>
    </location>
</feature>
<feature type="compositionally biased region" description="Basic and acidic residues" evidence="14">
    <location>
        <begin position="1187"/>
        <end position="1198"/>
    </location>
</feature>
<feature type="compositionally biased region" description="Acidic residues" evidence="14">
    <location>
        <begin position="1199"/>
        <end position="1216"/>
    </location>
</feature>
<feature type="compositionally biased region" description="Acidic residues" evidence="14">
    <location>
        <begin position="530"/>
        <end position="549"/>
    </location>
</feature>
<feature type="compositionally biased region" description="Pro residues" evidence="14">
    <location>
        <begin position="312"/>
        <end position="330"/>
    </location>
</feature>
<feature type="region of interest" description="Disordered" evidence="14">
    <location>
        <begin position="1"/>
        <end position="36"/>
    </location>
</feature>
<evidence type="ECO:0000256" key="5">
    <source>
        <dbReference type="ARBA" id="ARBA00022691"/>
    </source>
</evidence>
<feature type="compositionally biased region" description="Low complexity" evidence="14">
    <location>
        <begin position="1225"/>
        <end position="1234"/>
    </location>
</feature>
<keyword evidence="7" id="KW-0694">RNA-binding</keyword>
<dbReference type="Pfam" id="PF00856">
    <property type="entry name" value="SET"/>
    <property type="match status" value="1"/>
</dbReference>
<dbReference type="SMART" id="SM00317">
    <property type="entry name" value="SET"/>
    <property type="match status" value="1"/>
</dbReference>
<feature type="region of interest" description="Disordered" evidence="14">
    <location>
        <begin position="912"/>
        <end position="932"/>
    </location>
</feature>
<dbReference type="GeneID" id="108668292"/>
<dbReference type="InterPro" id="IPR037841">
    <property type="entry name" value="SET_SETD1A/B"/>
</dbReference>
<evidence type="ECO:0000256" key="2">
    <source>
        <dbReference type="ARBA" id="ARBA00012182"/>
    </source>
</evidence>
<feature type="region of interest" description="Disordered" evidence="14">
    <location>
        <begin position="972"/>
        <end position="1250"/>
    </location>
</feature>
<feature type="compositionally biased region" description="Pro residues" evidence="14">
    <location>
        <begin position="759"/>
        <end position="786"/>
    </location>
</feature>
<dbReference type="GO" id="GO:0003723">
    <property type="term" value="F:RNA binding"/>
    <property type="evidence" value="ECO:0007669"/>
    <property type="project" value="UniProtKB-KW"/>
</dbReference>
<dbReference type="GO" id="GO:0032259">
    <property type="term" value="P:methylation"/>
    <property type="evidence" value="ECO:0007669"/>
    <property type="project" value="UniProtKB-KW"/>
</dbReference>
<evidence type="ECO:0000313" key="18">
    <source>
        <dbReference type="RefSeq" id="XP_018010966.1"/>
    </source>
</evidence>
<feature type="compositionally biased region" description="Basic and acidic residues" evidence="14">
    <location>
        <begin position="331"/>
        <end position="342"/>
    </location>
</feature>
<dbReference type="SMART" id="SM01291">
    <property type="entry name" value="N-SET"/>
    <property type="match status" value="1"/>
</dbReference>
<evidence type="ECO:0000256" key="10">
    <source>
        <dbReference type="ARBA" id="ARBA00023242"/>
    </source>
</evidence>
<feature type="region of interest" description="Disordered" evidence="14">
    <location>
        <begin position="312"/>
        <end position="549"/>
    </location>
</feature>
<dbReference type="FunFam" id="2.170.270.10:FF:000010">
    <property type="entry name" value="Histone-lysine N-methyltransferase"/>
    <property type="match status" value="1"/>
</dbReference>
<feature type="compositionally biased region" description="Low complexity" evidence="14">
    <location>
        <begin position="18"/>
        <end position="30"/>
    </location>
</feature>
<feature type="compositionally biased region" description="Basic and acidic residues" evidence="14">
    <location>
        <begin position="683"/>
        <end position="702"/>
    </location>
</feature>
<keyword evidence="3" id="KW-0489">Methyltransferase</keyword>
<dbReference type="InterPro" id="IPR035979">
    <property type="entry name" value="RBD_domain_sf"/>
</dbReference>
<keyword evidence="5" id="KW-0949">S-adenosyl-L-methionine</keyword>
<keyword evidence="9" id="KW-0804">Transcription</keyword>
<dbReference type="OMA" id="RMIEMTA"/>
<feature type="compositionally biased region" description="Basic and acidic residues" evidence="14">
    <location>
        <begin position="986"/>
        <end position="995"/>
    </location>
</feature>
<dbReference type="SMART" id="SM00360">
    <property type="entry name" value="RRM"/>
    <property type="match status" value="1"/>
</dbReference>
<feature type="compositionally biased region" description="Low complexity" evidence="14">
    <location>
        <begin position="1114"/>
        <end position="1130"/>
    </location>
</feature>
<keyword evidence="6" id="KW-0156">Chromatin regulator</keyword>
<dbReference type="InterPro" id="IPR000504">
    <property type="entry name" value="RRM_dom"/>
</dbReference>
<feature type="compositionally biased region" description="Low complexity" evidence="14">
    <location>
        <begin position="1027"/>
        <end position="1036"/>
    </location>
</feature>
<dbReference type="Gene3D" id="3.30.70.330">
    <property type="match status" value="1"/>
</dbReference>
<organism evidence="17 18">
    <name type="scientific">Hyalella azteca</name>
    <name type="common">Amphipod</name>
    <dbReference type="NCBI Taxonomy" id="294128"/>
    <lineage>
        <taxon>Eukaryota</taxon>
        <taxon>Metazoa</taxon>
        <taxon>Ecdysozoa</taxon>
        <taxon>Arthropoda</taxon>
        <taxon>Crustacea</taxon>
        <taxon>Multicrustacea</taxon>
        <taxon>Malacostraca</taxon>
        <taxon>Eumalacostraca</taxon>
        <taxon>Peracarida</taxon>
        <taxon>Amphipoda</taxon>
        <taxon>Senticaudata</taxon>
        <taxon>Talitrida</taxon>
        <taxon>Talitroidea</taxon>
        <taxon>Hyalellidae</taxon>
        <taxon>Hyalella</taxon>
    </lineage>
</organism>
<evidence type="ECO:0000256" key="8">
    <source>
        <dbReference type="ARBA" id="ARBA00023015"/>
    </source>
</evidence>
<feature type="compositionally biased region" description="Basic residues" evidence="14">
    <location>
        <begin position="703"/>
        <end position="718"/>
    </location>
</feature>
<dbReference type="Pfam" id="PF11764">
    <property type="entry name" value="N-SET"/>
    <property type="match status" value="1"/>
</dbReference>
<comment type="subcellular location">
    <subcellularLocation>
        <location evidence="1">Nucleus</location>
    </subcellularLocation>
</comment>
<feature type="compositionally biased region" description="Polar residues" evidence="14">
    <location>
        <begin position="500"/>
        <end position="509"/>
    </location>
</feature>
<gene>
    <name evidence="18" type="primary">LOC108668292</name>
</gene>
<evidence type="ECO:0000256" key="7">
    <source>
        <dbReference type="ARBA" id="ARBA00022884"/>
    </source>
</evidence>
<comment type="catalytic activity">
    <reaction evidence="13">
        <text>N(6),N(6)-dimethyl-L-lysyl(4)-[histone H3] + S-adenosyl-L-methionine = N(6),N(6),N(6)-trimethyl-L-lysyl(4)-[histone H3] + S-adenosyl-L-homocysteine + H(+)</text>
        <dbReference type="Rhea" id="RHEA:60272"/>
        <dbReference type="Rhea" id="RHEA-COMP:15537"/>
        <dbReference type="Rhea" id="RHEA-COMP:15540"/>
        <dbReference type="ChEBI" id="CHEBI:15378"/>
        <dbReference type="ChEBI" id="CHEBI:57856"/>
        <dbReference type="ChEBI" id="CHEBI:59789"/>
        <dbReference type="ChEBI" id="CHEBI:61961"/>
        <dbReference type="ChEBI" id="CHEBI:61976"/>
    </reaction>
</comment>
<protein>
    <recommendedName>
        <fullName evidence="2">[histone H3]-lysine(4) N-trimethyltransferase</fullName>
        <ecNumber evidence="2">2.1.1.354</ecNumber>
    </recommendedName>
</protein>
<proteinExistence type="predicted"/>
<reference evidence="18" key="1">
    <citation type="submission" date="2025-08" db="UniProtKB">
        <authorList>
            <consortium name="RefSeq"/>
        </authorList>
    </citation>
    <scope>IDENTIFICATION</scope>
    <source>
        <tissue evidence="18">Whole organism</tissue>
    </source>
</reference>
<dbReference type="InterPro" id="IPR012677">
    <property type="entry name" value="Nucleotide-bd_a/b_plait_sf"/>
</dbReference>
<dbReference type="Proteomes" id="UP000694843">
    <property type="component" value="Unplaced"/>
</dbReference>
<evidence type="ECO:0000256" key="1">
    <source>
        <dbReference type="ARBA" id="ARBA00004123"/>
    </source>
</evidence>
<evidence type="ECO:0000256" key="6">
    <source>
        <dbReference type="ARBA" id="ARBA00022853"/>
    </source>
</evidence>